<dbReference type="UniPathway" id="UPA00252"/>
<dbReference type="HAMAP" id="MF_00323">
    <property type="entry name" value="Ferrochelatase"/>
    <property type="match status" value="1"/>
</dbReference>
<dbReference type="EMBL" id="UOFS01000039">
    <property type="protein sequence ID" value="VAW98984.1"/>
    <property type="molecule type" value="Genomic_DNA"/>
</dbReference>
<name>A0A3B1AY57_9ZZZZ</name>
<dbReference type="GO" id="GO:0006783">
    <property type="term" value="P:heme biosynthetic process"/>
    <property type="evidence" value="ECO:0007669"/>
    <property type="project" value="UniProtKB-KW"/>
</dbReference>
<dbReference type="SUPFAM" id="SSF53800">
    <property type="entry name" value="Chelatase"/>
    <property type="match status" value="1"/>
</dbReference>
<dbReference type="PROSITE" id="PS00534">
    <property type="entry name" value="FERROCHELATASE"/>
    <property type="match status" value="1"/>
</dbReference>
<dbReference type="InterPro" id="IPR001015">
    <property type="entry name" value="Ferrochelatase"/>
</dbReference>
<dbReference type="CDD" id="cd03411">
    <property type="entry name" value="Ferrochelatase_N"/>
    <property type="match status" value="1"/>
</dbReference>
<dbReference type="GO" id="GO:0004325">
    <property type="term" value="F:ferrochelatase activity"/>
    <property type="evidence" value="ECO:0007669"/>
    <property type="project" value="InterPro"/>
</dbReference>
<evidence type="ECO:0000256" key="1">
    <source>
        <dbReference type="ARBA" id="ARBA00004744"/>
    </source>
</evidence>
<keyword evidence="2" id="KW-0963">Cytoplasm</keyword>
<comment type="pathway">
    <text evidence="1">Porphyrin-containing compound metabolism; protoheme biosynthesis.</text>
</comment>
<keyword evidence="3" id="KW-0479">Metal-binding</keyword>
<dbReference type="PANTHER" id="PTHR11108:SF1">
    <property type="entry name" value="FERROCHELATASE, MITOCHONDRIAL"/>
    <property type="match status" value="1"/>
</dbReference>
<dbReference type="EC" id="4.99.1.1" evidence="8"/>
<evidence type="ECO:0000313" key="8">
    <source>
        <dbReference type="EMBL" id="VAW98984.1"/>
    </source>
</evidence>
<keyword evidence="7" id="KW-0627">Porphyrin biosynthesis</keyword>
<evidence type="ECO:0000256" key="7">
    <source>
        <dbReference type="ARBA" id="ARBA00023244"/>
    </source>
</evidence>
<evidence type="ECO:0000256" key="6">
    <source>
        <dbReference type="ARBA" id="ARBA00023239"/>
    </source>
</evidence>
<dbReference type="InterPro" id="IPR019772">
    <property type="entry name" value="Ferrochelatase_AS"/>
</dbReference>
<keyword evidence="5" id="KW-0350">Heme biosynthesis</keyword>
<evidence type="ECO:0000256" key="2">
    <source>
        <dbReference type="ARBA" id="ARBA00022490"/>
    </source>
</evidence>
<gene>
    <name evidence="8" type="ORF">MNBD_GAMMA22-1390</name>
</gene>
<dbReference type="Gene3D" id="3.40.50.1400">
    <property type="match status" value="2"/>
</dbReference>
<reference evidence="8" key="1">
    <citation type="submission" date="2018-06" db="EMBL/GenBank/DDBJ databases">
        <authorList>
            <person name="Zhirakovskaya E."/>
        </authorList>
    </citation>
    <scope>NUCLEOTIDE SEQUENCE</scope>
</reference>
<dbReference type="AlphaFoldDB" id="A0A3B1AY57"/>
<sequence>MNGILENNTFTHDLTPTTGILLTNLGTPSSATVSAVRHYLAEFLSDTRVVEIPAIIWKPILYTSVLTRRPKIAAHAYNSIWMEQGSPLLVYSKAQCAAVQESLSQQFDGPIKVVLAMRYGQPSIENGLQELRAANAQRILVLPLYPQYSATTTASTFDAISIVLRSWRWVPELRMVNQYHDFAPYIKALKNSITNYWAEHQKPEKLVLSFHGLPKRNLEKGDPYFCQCHKTARLLVEALELDDSEWIMTFQSRFGKLEWLTPATDTVIKELAQTGVKNIHVVSPGFSADCLETLEEVNMQYRKLFIESGGEQYHYIPALNDSLDHISALCKLIQLHTQGWPEFSTQWNQQQQSLEASARKKAALLAGSKN</sequence>
<keyword evidence="4" id="KW-0408">Iron</keyword>
<keyword evidence="6 8" id="KW-0456">Lyase</keyword>
<dbReference type="FunFam" id="3.40.50.1400:FF:000002">
    <property type="entry name" value="Ferrochelatase"/>
    <property type="match status" value="1"/>
</dbReference>
<evidence type="ECO:0000256" key="3">
    <source>
        <dbReference type="ARBA" id="ARBA00022723"/>
    </source>
</evidence>
<dbReference type="InterPro" id="IPR033644">
    <property type="entry name" value="Ferrochelatase_C"/>
</dbReference>
<dbReference type="Pfam" id="PF00762">
    <property type="entry name" value="Ferrochelatase"/>
    <property type="match status" value="1"/>
</dbReference>
<dbReference type="CDD" id="cd00419">
    <property type="entry name" value="Ferrochelatase_C"/>
    <property type="match status" value="1"/>
</dbReference>
<dbReference type="PANTHER" id="PTHR11108">
    <property type="entry name" value="FERROCHELATASE"/>
    <property type="match status" value="1"/>
</dbReference>
<accession>A0A3B1AY57</accession>
<dbReference type="NCBIfam" id="TIGR00109">
    <property type="entry name" value="hemH"/>
    <property type="match status" value="1"/>
</dbReference>
<proteinExistence type="inferred from homology"/>
<dbReference type="InterPro" id="IPR033659">
    <property type="entry name" value="Ferrochelatase_N"/>
</dbReference>
<organism evidence="8">
    <name type="scientific">hydrothermal vent metagenome</name>
    <dbReference type="NCBI Taxonomy" id="652676"/>
    <lineage>
        <taxon>unclassified sequences</taxon>
        <taxon>metagenomes</taxon>
        <taxon>ecological metagenomes</taxon>
    </lineage>
</organism>
<evidence type="ECO:0000256" key="4">
    <source>
        <dbReference type="ARBA" id="ARBA00023004"/>
    </source>
</evidence>
<evidence type="ECO:0000256" key="5">
    <source>
        <dbReference type="ARBA" id="ARBA00023133"/>
    </source>
</evidence>
<protein>
    <submittedName>
        <fullName evidence="8">Ferrochelatase, protoheme ferro-lyase</fullName>
        <ecNumber evidence="8">4.99.1.1</ecNumber>
    </submittedName>
</protein>
<dbReference type="GO" id="GO:0046872">
    <property type="term" value="F:metal ion binding"/>
    <property type="evidence" value="ECO:0007669"/>
    <property type="project" value="UniProtKB-KW"/>
</dbReference>